<dbReference type="EMBL" id="RSCJ01000032">
    <property type="protein sequence ID" value="RUR73946.1"/>
    <property type="molecule type" value="Genomic_DNA"/>
</dbReference>
<gene>
    <name evidence="1" type="ORF">PCC6912_54870</name>
</gene>
<reference evidence="1 2" key="1">
    <citation type="journal article" date="2019" name="Genome Biol. Evol.">
        <title>Day and night: Metabolic profiles and evolutionary relationships of six axenic non-marine cyanobacteria.</title>
        <authorList>
            <person name="Will S.E."/>
            <person name="Henke P."/>
            <person name="Boedeker C."/>
            <person name="Huang S."/>
            <person name="Brinkmann H."/>
            <person name="Rohde M."/>
            <person name="Jarek M."/>
            <person name="Friedl T."/>
            <person name="Seufert S."/>
            <person name="Schumacher M."/>
            <person name="Overmann J."/>
            <person name="Neumann-Schaal M."/>
            <person name="Petersen J."/>
        </authorList>
    </citation>
    <scope>NUCLEOTIDE SEQUENCE [LARGE SCALE GENOMIC DNA]</scope>
    <source>
        <strain evidence="1 2">PCC 6912</strain>
    </source>
</reference>
<dbReference type="AlphaFoldDB" id="A0A3S0ZDC2"/>
<keyword evidence="2" id="KW-1185">Reference proteome</keyword>
<sequence>MAFYVVLLKDSEDDKKVVYYFGSSEEKLGRLELDKLSGEVKEIEPAPTNNSSALFVRASAKIYRHWQQRNFPEKSCWAS</sequence>
<dbReference type="OrthoDB" id="2880698at2"/>
<dbReference type="Proteomes" id="UP000268857">
    <property type="component" value="Unassembled WGS sequence"/>
</dbReference>
<comment type="caution">
    <text evidence="1">The sequence shown here is derived from an EMBL/GenBank/DDBJ whole genome shotgun (WGS) entry which is preliminary data.</text>
</comment>
<evidence type="ECO:0000313" key="1">
    <source>
        <dbReference type="EMBL" id="RUR73946.1"/>
    </source>
</evidence>
<dbReference type="RefSeq" id="WP_016872308.1">
    <property type="nucleotide sequence ID" value="NZ_AJLN01000143.1"/>
</dbReference>
<name>A0A3S0ZDC2_CHLFR</name>
<proteinExistence type="predicted"/>
<protein>
    <submittedName>
        <fullName evidence="1">Uncharacterized protein</fullName>
    </submittedName>
</protein>
<organism evidence="1 2">
    <name type="scientific">Chlorogloeopsis fritschii PCC 6912</name>
    <dbReference type="NCBI Taxonomy" id="211165"/>
    <lineage>
        <taxon>Bacteria</taxon>
        <taxon>Bacillati</taxon>
        <taxon>Cyanobacteriota</taxon>
        <taxon>Cyanophyceae</taxon>
        <taxon>Nostocales</taxon>
        <taxon>Chlorogloeopsidaceae</taxon>
        <taxon>Chlorogloeopsis</taxon>
    </lineage>
</organism>
<accession>A0A3S0ZDC2</accession>
<evidence type="ECO:0000313" key="2">
    <source>
        <dbReference type="Proteomes" id="UP000268857"/>
    </source>
</evidence>